<accession>A0AAV2FY31</accession>
<keyword evidence="3" id="KW-1185">Reference proteome</keyword>
<evidence type="ECO:0000313" key="3">
    <source>
        <dbReference type="Proteomes" id="UP001497516"/>
    </source>
</evidence>
<dbReference type="AlphaFoldDB" id="A0AAV2FY31"/>
<feature type="region of interest" description="Disordered" evidence="1">
    <location>
        <begin position="1"/>
        <end position="21"/>
    </location>
</feature>
<evidence type="ECO:0000256" key="1">
    <source>
        <dbReference type="SAM" id="MobiDB-lite"/>
    </source>
</evidence>
<dbReference type="EMBL" id="OZ034820">
    <property type="protein sequence ID" value="CAL1403281.1"/>
    <property type="molecule type" value="Genomic_DNA"/>
</dbReference>
<gene>
    <name evidence="2" type="ORF">LTRI10_LOCUS43224</name>
</gene>
<proteinExistence type="predicted"/>
<evidence type="ECO:0000313" key="2">
    <source>
        <dbReference type="EMBL" id="CAL1403281.1"/>
    </source>
</evidence>
<name>A0AAV2FY31_9ROSI</name>
<reference evidence="2 3" key="1">
    <citation type="submission" date="2024-04" db="EMBL/GenBank/DDBJ databases">
        <authorList>
            <person name="Fracassetti M."/>
        </authorList>
    </citation>
    <scope>NUCLEOTIDE SEQUENCE [LARGE SCALE GENOMIC DNA]</scope>
</reference>
<organism evidence="2 3">
    <name type="scientific">Linum trigynum</name>
    <dbReference type="NCBI Taxonomy" id="586398"/>
    <lineage>
        <taxon>Eukaryota</taxon>
        <taxon>Viridiplantae</taxon>
        <taxon>Streptophyta</taxon>
        <taxon>Embryophyta</taxon>
        <taxon>Tracheophyta</taxon>
        <taxon>Spermatophyta</taxon>
        <taxon>Magnoliopsida</taxon>
        <taxon>eudicotyledons</taxon>
        <taxon>Gunneridae</taxon>
        <taxon>Pentapetalae</taxon>
        <taxon>rosids</taxon>
        <taxon>fabids</taxon>
        <taxon>Malpighiales</taxon>
        <taxon>Linaceae</taxon>
        <taxon>Linum</taxon>
    </lineage>
</organism>
<sequence>MVQVAPRQTLLDHRLQSTSSPDFQHQLRKGYLVRRLGRGETNIERRIIQLRQPPLQFGPTNPGDGVRGGQEEDVLLAAEVRMKMGLGFGIFSGFGFGSL</sequence>
<protein>
    <submittedName>
        <fullName evidence="2">Uncharacterized protein</fullName>
    </submittedName>
</protein>
<dbReference type="Proteomes" id="UP001497516">
    <property type="component" value="Chromosome 7"/>
</dbReference>